<evidence type="ECO:0000313" key="2">
    <source>
        <dbReference type="EMBL" id="MDM7455425.1"/>
    </source>
</evidence>
<name>A0AAP4N8H1_LACPA</name>
<sequence length="120" mass="13030">MQTKVVSIGADARELIEGGIIILFNPSAPDELKDIAVLHEREDTDLDVLHEGGTIQFGDQKYKIDFVGSEANANFNTLGHLAVYVNNKDEDTGQLPGSVFVSSENRGYPSIEVGQEILIA</sequence>
<dbReference type="KEGG" id="lcl:LOCK919_0392"/>
<dbReference type="RefSeq" id="WP_020751385.1">
    <property type="nucleotide sequence ID" value="NC_021721.1"/>
</dbReference>
<protein>
    <submittedName>
        <fullName evidence="2">PTS glucitol/sorbitol transporter subunit IIA</fullName>
    </submittedName>
</protein>
<dbReference type="GO" id="GO:0008982">
    <property type="term" value="F:protein-N(PI)-phosphohistidine-sugar phosphotransferase activity"/>
    <property type="evidence" value="ECO:0007669"/>
    <property type="project" value="InterPro"/>
</dbReference>
<evidence type="ECO:0000313" key="5">
    <source>
        <dbReference type="Proteomes" id="UP001231451"/>
    </source>
</evidence>
<accession>A0AAP4N8H1</accession>
<dbReference type="GO" id="GO:0009401">
    <property type="term" value="P:phosphoenolpyruvate-dependent sugar phosphotransferase system"/>
    <property type="evidence" value="ECO:0007669"/>
    <property type="project" value="InterPro"/>
</dbReference>
<dbReference type="InterPro" id="IPR004716">
    <property type="entry name" value="PTS_IIA_glucitol/sorbitol-sp"/>
</dbReference>
<dbReference type="PANTHER" id="PTHR40398">
    <property type="entry name" value="PTS SYSTEM GLUCITOL/SORBITOL-SPECIFIC EIIA COMPONENT"/>
    <property type="match status" value="1"/>
</dbReference>
<reference evidence="3 4" key="1">
    <citation type="submission" date="2020-03" db="EMBL/GenBank/DDBJ databases">
        <title>Complete genome sequence of Lactobacillus paracasei strain NFFJ04, isolated from animal feed.</title>
        <authorList>
            <person name="Jung J.Y."/>
        </authorList>
    </citation>
    <scope>NUCLEOTIDE SEQUENCE [LARGE SCALE GENOMIC DNA]</scope>
    <source>
        <strain evidence="3 4">NFFJ04</strain>
    </source>
</reference>
<dbReference type="Proteomes" id="UP000593972">
    <property type="component" value="Chromosome"/>
</dbReference>
<dbReference type="Gene3D" id="2.40.33.40">
    <property type="entry name" value="Phosphotransferase system, glucitol/sorbitol-specific IIA component"/>
    <property type="match status" value="1"/>
</dbReference>
<evidence type="ECO:0000313" key="4">
    <source>
        <dbReference type="Proteomes" id="UP000593972"/>
    </source>
</evidence>
<proteinExistence type="predicted"/>
<dbReference type="InterPro" id="IPR036665">
    <property type="entry name" value="PTS_IIA_glucitol/sorbitol_sf"/>
</dbReference>
<dbReference type="PANTHER" id="PTHR40398:SF1">
    <property type="entry name" value="PTS SYSTEM GLUCITOL_SORBITOL-SPECIFIC EIIA COMPONENT"/>
    <property type="match status" value="1"/>
</dbReference>
<organism evidence="2 5">
    <name type="scientific">Lacticaseibacillus paracasei</name>
    <name type="common">Lactobacillus paracasei</name>
    <dbReference type="NCBI Taxonomy" id="1597"/>
    <lineage>
        <taxon>Bacteria</taxon>
        <taxon>Bacillati</taxon>
        <taxon>Bacillota</taxon>
        <taxon>Bacilli</taxon>
        <taxon>Lactobacillales</taxon>
        <taxon>Lactobacillaceae</taxon>
        <taxon>Lacticaseibacillus</taxon>
    </lineage>
</organism>
<dbReference type="Pfam" id="PF03829">
    <property type="entry name" value="PTSIIA_gutA"/>
    <property type="match status" value="1"/>
</dbReference>
<evidence type="ECO:0000256" key="1">
    <source>
        <dbReference type="PROSITE-ProRule" id="PRU00420"/>
    </source>
</evidence>
<dbReference type="EMBL" id="CP050500">
    <property type="protein sequence ID" value="QOP54370.1"/>
    <property type="molecule type" value="Genomic_DNA"/>
</dbReference>
<gene>
    <name evidence="3" type="ORF">HCJ88_00365</name>
    <name evidence="2" type="ORF">QUF16_13830</name>
</gene>
<dbReference type="GO" id="GO:0005737">
    <property type="term" value="C:cytoplasm"/>
    <property type="evidence" value="ECO:0007669"/>
    <property type="project" value="InterPro"/>
</dbReference>
<feature type="modified residue" description="Phosphohistidine; by HPr" evidence="1">
    <location>
        <position position="39"/>
    </location>
</feature>
<dbReference type="EMBL" id="JAUCBG010000030">
    <property type="protein sequence ID" value="MDM7455425.1"/>
    <property type="molecule type" value="Genomic_DNA"/>
</dbReference>
<dbReference type="Proteomes" id="UP001231451">
    <property type="component" value="Unassembled WGS sequence"/>
</dbReference>
<reference evidence="2" key="2">
    <citation type="submission" date="2023-06" db="EMBL/GenBank/DDBJ databases">
        <title>Draft Genome Sequences of lactic acid bacteria strains isolated from fermented milk products.</title>
        <authorList>
            <person name="Elcheninov A.G."/>
            <person name="Klyukina A."/>
            <person name="Zayulina K.S."/>
            <person name="Gavirova L.A."/>
            <person name="Shcherbakova P.A."/>
            <person name="Shestakov A.I."/>
            <person name="Kublanov I.V."/>
            <person name="Kochetkova T.V."/>
        </authorList>
    </citation>
    <scope>NUCLEOTIDE SEQUENCE</scope>
    <source>
        <strain evidence="2">TOM.1374</strain>
    </source>
</reference>
<evidence type="ECO:0000313" key="3">
    <source>
        <dbReference type="EMBL" id="QOP54370.1"/>
    </source>
</evidence>
<dbReference type="AlphaFoldDB" id="A0AAP4N8H1"/>
<dbReference type="PROSITE" id="PS51097">
    <property type="entry name" value="PTS_EIIA_TYPE_5"/>
    <property type="match status" value="1"/>
</dbReference>
<dbReference type="SUPFAM" id="SSF141530">
    <property type="entry name" value="PTSIIA/GutA-like"/>
    <property type="match status" value="1"/>
</dbReference>
<dbReference type="GO" id="GO:0016301">
    <property type="term" value="F:kinase activity"/>
    <property type="evidence" value="ECO:0007669"/>
    <property type="project" value="TreeGrafter"/>
</dbReference>